<evidence type="ECO:0000313" key="1">
    <source>
        <dbReference type="EMBL" id="KAI1896718.1"/>
    </source>
</evidence>
<evidence type="ECO:0000313" key="2">
    <source>
        <dbReference type="Proteomes" id="UP000829720"/>
    </source>
</evidence>
<organism evidence="1 2">
    <name type="scientific">Albula goreensis</name>
    <dbReference type="NCBI Taxonomy" id="1534307"/>
    <lineage>
        <taxon>Eukaryota</taxon>
        <taxon>Metazoa</taxon>
        <taxon>Chordata</taxon>
        <taxon>Craniata</taxon>
        <taxon>Vertebrata</taxon>
        <taxon>Euteleostomi</taxon>
        <taxon>Actinopterygii</taxon>
        <taxon>Neopterygii</taxon>
        <taxon>Teleostei</taxon>
        <taxon>Albuliformes</taxon>
        <taxon>Albulidae</taxon>
        <taxon>Albula</taxon>
    </lineage>
</organism>
<dbReference type="EMBL" id="JAERUA010000008">
    <property type="protein sequence ID" value="KAI1896718.1"/>
    <property type="molecule type" value="Genomic_DNA"/>
</dbReference>
<sequence length="61" mass="7106">MSQEPAVKTSTYVKHASEGDVRCNFIESHSWHYMGQVPCIVWSTPRLAQQKDLLQHSKMFR</sequence>
<protein>
    <submittedName>
        <fullName evidence="1">Uncharacterized protein</fullName>
    </submittedName>
</protein>
<keyword evidence="2" id="KW-1185">Reference proteome</keyword>
<reference evidence="1" key="1">
    <citation type="submission" date="2021-01" db="EMBL/GenBank/DDBJ databases">
        <authorList>
            <person name="Zahm M."/>
            <person name="Roques C."/>
            <person name="Cabau C."/>
            <person name="Klopp C."/>
            <person name="Donnadieu C."/>
            <person name="Jouanno E."/>
            <person name="Lampietro C."/>
            <person name="Louis A."/>
            <person name="Herpin A."/>
            <person name="Echchiki A."/>
            <person name="Berthelot C."/>
            <person name="Parey E."/>
            <person name="Roest-Crollius H."/>
            <person name="Braasch I."/>
            <person name="Postlethwait J."/>
            <person name="Bobe J."/>
            <person name="Montfort J."/>
            <person name="Bouchez O."/>
            <person name="Begum T."/>
            <person name="Mejri S."/>
            <person name="Adams A."/>
            <person name="Chen W.-J."/>
            <person name="Guiguen Y."/>
        </authorList>
    </citation>
    <scope>NUCLEOTIDE SEQUENCE</scope>
    <source>
        <tissue evidence="1">Blood</tissue>
    </source>
</reference>
<gene>
    <name evidence="1" type="ORF">AGOR_G00097690</name>
</gene>
<proteinExistence type="predicted"/>
<comment type="caution">
    <text evidence="1">The sequence shown here is derived from an EMBL/GenBank/DDBJ whole genome shotgun (WGS) entry which is preliminary data.</text>
</comment>
<dbReference type="AlphaFoldDB" id="A0A8T3DP37"/>
<dbReference type="Proteomes" id="UP000829720">
    <property type="component" value="Unassembled WGS sequence"/>
</dbReference>
<name>A0A8T3DP37_9TELE</name>
<accession>A0A8T3DP37</accession>